<dbReference type="RefSeq" id="WP_184333084.1">
    <property type="nucleotide sequence ID" value="NZ_JACHHZ010000003.1"/>
</dbReference>
<evidence type="ECO:0000256" key="1">
    <source>
        <dbReference type="SAM" id="MobiDB-lite"/>
    </source>
</evidence>
<dbReference type="EMBL" id="JACHHZ010000003">
    <property type="protein sequence ID" value="MBB6094112.1"/>
    <property type="molecule type" value="Genomic_DNA"/>
</dbReference>
<evidence type="ECO:0008006" key="4">
    <source>
        <dbReference type="Google" id="ProtNLM"/>
    </source>
</evidence>
<gene>
    <name evidence="2" type="ORF">HNQ60_002993</name>
</gene>
<organism evidence="2 3">
    <name type="scientific">Povalibacter uvarum</name>
    <dbReference type="NCBI Taxonomy" id="732238"/>
    <lineage>
        <taxon>Bacteria</taxon>
        <taxon>Pseudomonadati</taxon>
        <taxon>Pseudomonadota</taxon>
        <taxon>Gammaproteobacteria</taxon>
        <taxon>Steroidobacterales</taxon>
        <taxon>Steroidobacteraceae</taxon>
        <taxon>Povalibacter</taxon>
    </lineage>
</organism>
<accession>A0A841HPZ2</accession>
<evidence type="ECO:0000313" key="2">
    <source>
        <dbReference type="EMBL" id="MBB6094112.1"/>
    </source>
</evidence>
<sequence>MNRRIFKSLTLWMVPLLLARALIPAGYMLMTGADGLQLMFCPGVVQMAMPAVDEHAHHAGHHAAADQAQQAGSSSDGSSGHRAQDSMPCPFALAAVAALGHAIGGATFSDSTAEEFPDFHSAPDIHSGPLRADRIRGPPLFS</sequence>
<proteinExistence type="predicted"/>
<feature type="region of interest" description="Disordered" evidence="1">
    <location>
        <begin position="119"/>
        <end position="142"/>
    </location>
</feature>
<comment type="caution">
    <text evidence="2">The sequence shown here is derived from an EMBL/GenBank/DDBJ whole genome shotgun (WGS) entry which is preliminary data.</text>
</comment>
<feature type="region of interest" description="Disordered" evidence="1">
    <location>
        <begin position="56"/>
        <end position="86"/>
    </location>
</feature>
<keyword evidence="3" id="KW-1185">Reference proteome</keyword>
<feature type="compositionally biased region" description="Low complexity" evidence="1">
    <location>
        <begin position="65"/>
        <end position="81"/>
    </location>
</feature>
<reference evidence="2 3" key="1">
    <citation type="submission" date="2020-08" db="EMBL/GenBank/DDBJ databases">
        <title>Genomic Encyclopedia of Type Strains, Phase IV (KMG-IV): sequencing the most valuable type-strain genomes for metagenomic binning, comparative biology and taxonomic classification.</title>
        <authorList>
            <person name="Goeker M."/>
        </authorList>
    </citation>
    <scope>NUCLEOTIDE SEQUENCE [LARGE SCALE GENOMIC DNA]</scope>
    <source>
        <strain evidence="2 3">DSM 26723</strain>
    </source>
</reference>
<evidence type="ECO:0000313" key="3">
    <source>
        <dbReference type="Proteomes" id="UP000588068"/>
    </source>
</evidence>
<protein>
    <recommendedName>
        <fullName evidence="4">DUF2946 domain-containing protein</fullName>
    </recommendedName>
</protein>
<dbReference type="Proteomes" id="UP000588068">
    <property type="component" value="Unassembled WGS sequence"/>
</dbReference>
<name>A0A841HPZ2_9GAMM</name>
<dbReference type="AlphaFoldDB" id="A0A841HPZ2"/>